<proteinExistence type="predicted"/>
<reference evidence="2 3" key="2">
    <citation type="submission" date="2009-02" db="EMBL/GenBank/DDBJ databases">
        <title>Draft genome sequence of Blautia hydrogenotrophica DSM 10507 (Ruminococcus hydrogenotrophicus DSM 10507).</title>
        <authorList>
            <person name="Sudarsanam P."/>
            <person name="Ley R."/>
            <person name="Guruge J."/>
            <person name="Turnbaugh P.J."/>
            <person name="Mahowald M."/>
            <person name="Liep D."/>
            <person name="Gordon J."/>
        </authorList>
    </citation>
    <scope>NUCLEOTIDE SEQUENCE [LARGE SCALE GENOMIC DNA]</scope>
    <source>
        <strain evidence="3">DSM 10507 / JCM 14656 / S5a33</strain>
    </source>
</reference>
<dbReference type="EMBL" id="ACBZ01000032">
    <property type="protein sequence ID" value="EEG50268.1"/>
    <property type="molecule type" value="Genomic_DNA"/>
</dbReference>
<gene>
    <name evidence="2" type="ORF">RUMHYD_00805</name>
</gene>
<name>C0CIY8_BLAHS</name>
<dbReference type="PATRIC" id="fig|476272.21.peg.3810"/>
<accession>C0CIY8</accession>
<evidence type="ECO:0000313" key="2">
    <source>
        <dbReference type="EMBL" id="EEG50268.1"/>
    </source>
</evidence>
<sequence length="48" mass="5613">MKVCGQSLWAEVSSIWRRGGDWGKEKFAGNFPRNQQSSERRRFRGGLR</sequence>
<evidence type="ECO:0000313" key="3">
    <source>
        <dbReference type="Proteomes" id="UP000003100"/>
    </source>
</evidence>
<evidence type="ECO:0000256" key="1">
    <source>
        <dbReference type="SAM" id="MobiDB-lite"/>
    </source>
</evidence>
<comment type="caution">
    <text evidence="2">The sequence shown here is derived from an EMBL/GenBank/DDBJ whole genome shotgun (WGS) entry which is preliminary data.</text>
</comment>
<dbReference type="AlphaFoldDB" id="C0CIY8"/>
<reference evidence="2 3" key="1">
    <citation type="submission" date="2009-01" db="EMBL/GenBank/DDBJ databases">
        <authorList>
            <person name="Fulton L."/>
            <person name="Clifton S."/>
            <person name="Fulton B."/>
            <person name="Xu J."/>
            <person name="Minx P."/>
            <person name="Pepin K.H."/>
            <person name="Johnson M."/>
            <person name="Bhonagiri V."/>
            <person name="Nash W.E."/>
            <person name="Mardis E.R."/>
            <person name="Wilson R.K."/>
        </authorList>
    </citation>
    <scope>NUCLEOTIDE SEQUENCE [LARGE SCALE GENOMIC DNA]</scope>
    <source>
        <strain evidence="3">DSM 10507 / JCM 14656 / S5a33</strain>
    </source>
</reference>
<keyword evidence="3" id="KW-1185">Reference proteome</keyword>
<dbReference type="HOGENOM" id="CLU_3150029_0_0_9"/>
<protein>
    <submittedName>
        <fullName evidence="2">Uncharacterized protein</fullName>
    </submittedName>
</protein>
<feature type="region of interest" description="Disordered" evidence="1">
    <location>
        <begin position="26"/>
        <end position="48"/>
    </location>
</feature>
<organism evidence="2 3">
    <name type="scientific">Blautia hydrogenotrophica (strain DSM 10507 / JCM 14656 / S5a33)</name>
    <name type="common">Ruminococcus hydrogenotrophicus</name>
    <dbReference type="NCBI Taxonomy" id="476272"/>
    <lineage>
        <taxon>Bacteria</taxon>
        <taxon>Bacillati</taxon>
        <taxon>Bacillota</taxon>
        <taxon>Clostridia</taxon>
        <taxon>Lachnospirales</taxon>
        <taxon>Lachnospiraceae</taxon>
        <taxon>Blautia</taxon>
    </lineage>
</organism>
<dbReference type="Proteomes" id="UP000003100">
    <property type="component" value="Unassembled WGS sequence"/>
</dbReference>